<sequence length="289" mass="32988">MKRILKTTLTIAFILIAALIILFFMREYLSNYFVRSKLDDIVLPGKNDHVLVFAPHNDDEVLGAGELIGKTIKNGASVKVVMMTNGDGFKNAVQLDYFKLNPQPFDYIKFGYQRQNETTAALNMLGLSSKNIVFLGYPDRELSVLWSSHWDNSDPYISAYTQVSRSPYYNSFTKGAPYAGADLVRDITTIIKDFQPTHIVMPHPNDKHPDHWATNCFVKYALTALDYHPVKEWLYLVHRGDWPTPPKENINMYLVPPAKLIGTGTDWQALDLSDQEIREKITAIHLYKT</sequence>
<keyword evidence="1" id="KW-1133">Transmembrane helix</keyword>
<dbReference type="RefSeq" id="WP_257912101.1">
    <property type="nucleotide sequence ID" value="NZ_JANPWE010000001.1"/>
</dbReference>
<feature type="transmembrane region" description="Helical" evidence="1">
    <location>
        <begin position="7"/>
        <end position="25"/>
    </location>
</feature>
<gene>
    <name evidence="2" type="ORF">NVS47_03480</name>
</gene>
<proteinExistence type="predicted"/>
<dbReference type="InterPro" id="IPR024078">
    <property type="entry name" value="LmbE-like_dom_sf"/>
</dbReference>
<comment type="caution">
    <text evidence="2">The sequence shown here is derived from an EMBL/GenBank/DDBJ whole genome shotgun (WGS) entry which is preliminary data.</text>
</comment>
<keyword evidence="1" id="KW-0812">Transmembrane</keyword>
<dbReference type="EMBL" id="JANPWE010000001">
    <property type="protein sequence ID" value="MCR6544583.1"/>
    <property type="molecule type" value="Genomic_DNA"/>
</dbReference>
<dbReference type="InterPro" id="IPR003737">
    <property type="entry name" value="GlcNAc_PI_deacetylase-related"/>
</dbReference>
<dbReference type="PANTHER" id="PTHR12993:SF29">
    <property type="entry name" value="BLR3841 PROTEIN"/>
    <property type="match status" value="1"/>
</dbReference>
<organism evidence="2 3">
    <name type="scientific">Dehalobacterium formicoaceticum</name>
    <dbReference type="NCBI Taxonomy" id="51515"/>
    <lineage>
        <taxon>Bacteria</taxon>
        <taxon>Bacillati</taxon>
        <taxon>Bacillota</taxon>
        <taxon>Clostridia</taxon>
        <taxon>Eubacteriales</taxon>
        <taxon>Peptococcaceae</taxon>
        <taxon>Dehalobacterium</taxon>
    </lineage>
</organism>
<accession>A0ABT1Y202</accession>
<evidence type="ECO:0000313" key="3">
    <source>
        <dbReference type="Proteomes" id="UP001524944"/>
    </source>
</evidence>
<evidence type="ECO:0000313" key="2">
    <source>
        <dbReference type="EMBL" id="MCR6544583.1"/>
    </source>
</evidence>
<name>A0ABT1Y202_9FIRM</name>
<evidence type="ECO:0000256" key="1">
    <source>
        <dbReference type="SAM" id="Phobius"/>
    </source>
</evidence>
<dbReference type="Pfam" id="PF02585">
    <property type="entry name" value="PIG-L"/>
    <property type="match status" value="1"/>
</dbReference>
<dbReference type="Proteomes" id="UP001524944">
    <property type="component" value="Unassembled WGS sequence"/>
</dbReference>
<dbReference type="PANTHER" id="PTHR12993">
    <property type="entry name" value="N-ACETYLGLUCOSAMINYL-PHOSPHATIDYLINOSITOL DE-N-ACETYLASE-RELATED"/>
    <property type="match status" value="1"/>
</dbReference>
<dbReference type="SUPFAM" id="SSF102588">
    <property type="entry name" value="LmbE-like"/>
    <property type="match status" value="1"/>
</dbReference>
<protein>
    <submittedName>
        <fullName evidence="2">PIG-L family deacetylase</fullName>
    </submittedName>
</protein>
<keyword evidence="1" id="KW-0472">Membrane</keyword>
<dbReference type="Gene3D" id="3.40.50.10320">
    <property type="entry name" value="LmbE-like"/>
    <property type="match status" value="1"/>
</dbReference>
<keyword evidence="3" id="KW-1185">Reference proteome</keyword>
<reference evidence="2 3" key="1">
    <citation type="submission" date="2022-08" db="EMBL/GenBank/DDBJ databases">
        <title>Proteogenomics of the novel Dehalobacterium formicoaceticum strain EZ94 highlights a key role of methyltransferases during anaerobic dichloromethane degradation.</title>
        <authorList>
            <person name="Wasmund K."/>
        </authorList>
    </citation>
    <scope>NUCLEOTIDE SEQUENCE [LARGE SCALE GENOMIC DNA]</scope>
    <source>
        <strain evidence="2 3">EZ94</strain>
    </source>
</reference>